<sequence>MEEAPLSRLPLSWSDIPVELASMVLGRLAAHVDRVRFAAVCPQWRLAARQGGLPPPMPLLLLPDANVYSLPGSGPLHFPSCAGYKDACGDWLVFSGEDGCFLRDPFSNATVTLPPLSRIRFQHVGDEFVNEAAHDWMEIYEGEELVASKIMFCSPHLVAAIVENSNDGATQIAVCQPGATSYWSVCVDHCRAPLFLDMVFHQGKLYSLDLDDTLFAVEIITDPSTGDPLVSEIKEVISGILAWRYMPFPGGTTVYVPSLVESCGALLLVCRMIDFCLEPGQCDIIEDVAAEQNRFEVYEANFEQSRTPPLLSSLLPSSAGGRPPPPPPPRRPNSSSSKRTNPPRRSSISGILLHSSPPHSLLVSSSGPRLGRAREVFDALPEWLCVLHARPRDTRWRFSSSGFLTHECFLADPWCSFWMHLHGRLAQQMAETTGPSWSDIPLDLAGRILRHLPAYVDRLRFAAVCPEWRGAARQGGLPPSMPLLLLPDSTVYSLPRSKPLHFPACTGYTGVCGTGNWLVFLKEDGCLLRDPFSNETVTLPALSRARLQDVGDESSDEAGHTWIEMDQKRGVDASKIMFCSPHLIAAIFRFKRDSTTRIAVCKPGASSWWYIYMNYQAPQFADIVFHQGKLYALDCLETLFAVAISIDQGTGDPWVSQIQQVIGGRKVFYYDFLHDFLNLRVTFLVESRGVLLLVCRKIDLWSKIAFYDAIEALETEQSMFEVYEGNFGQSRWTKVTTLGDDQVLFLSRQCCRSVSISHNEMPGDRIIFMENDEEYYLGYRSEASSSCRVYDMRDGKVSTPLPVVSWKLGKVFTTWLLPAGLN</sequence>
<accession>A0A835AUR0</accession>
<dbReference type="OrthoDB" id="586335at2759"/>
<feature type="compositionally biased region" description="Pro residues" evidence="1">
    <location>
        <begin position="322"/>
        <end position="331"/>
    </location>
</feature>
<reference evidence="3" key="1">
    <citation type="submission" date="2020-07" db="EMBL/GenBank/DDBJ databases">
        <title>Genome sequence and genetic diversity analysis of an under-domesticated orphan crop, white fonio (Digitaria exilis).</title>
        <authorList>
            <person name="Bennetzen J.L."/>
            <person name="Chen S."/>
            <person name="Ma X."/>
            <person name="Wang X."/>
            <person name="Yssel A.E.J."/>
            <person name="Chaluvadi S.R."/>
            <person name="Johnson M."/>
            <person name="Gangashetty P."/>
            <person name="Hamidou F."/>
            <person name="Sanogo M.D."/>
            <person name="Zwaenepoel A."/>
            <person name="Wallace J."/>
            <person name="Van De Peer Y."/>
            <person name="Van Deynze A."/>
        </authorList>
    </citation>
    <scope>NUCLEOTIDE SEQUENCE</scope>
    <source>
        <tissue evidence="3">Leaves</tissue>
    </source>
</reference>
<dbReference type="EMBL" id="JACEFO010002208">
    <property type="protein sequence ID" value="KAF8673236.1"/>
    <property type="molecule type" value="Genomic_DNA"/>
</dbReference>
<keyword evidence="4" id="KW-1185">Reference proteome</keyword>
<dbReference type="InterPro" id="IPR036047">
    <property type="entry name" value="F-box-like_dom_sf"/>
</dbReference>
<protein>
    <recommendedName>
        <fullName evidence="2">F-box domain-containing protein</fullName>
    </recommendedName>
</protein>
<evidence type="ECO:0000259" key="2">
    <source>
        <dbReference type="SMART" id="SM00256"/>
    </source>
</evidence>
<feature type="domain" description="F-box" evidence="2">
    <location>
        <begin position="16"/>
        <end position="57"/>
    </location>
</feature>
<dbReference type="InterPro" id="IPR005174">
    <property type="entry name" value="KIB1-4_b-propeller"/>
</dbReference>
<feature type="compositionally biased region" description="Low complexity" evidence="1">
    <location>
        <begin position="306"/>
        <end position="321"/>
    </location>
</feature>
<gene>
    <name evidence="3" type="ORF">HU200_048788</name>
</gene>
<dbReference type="SMART" id="SM00256">
    <property type="entry name" value="FBOX"/>
    <property type="match status" value="2"/>
</dbReference>
<dbReference type="Gene3D" id="1.20.1280.50">
    <property type="match status" value="1"/>
</dbReference>
<dbReference type="CDD" id="cd09917">
    <property type="entry name" value="F-box_SF"/>
    <property type="match status" value="1"/>
</dbReference>
<dbReference type="InterPro" id="IPR001810">
    <property type="entry name" value="F-box_dom"/>
</dbReference>
<name>A0A835AUR0_9POAL</name>
<feature type="compositionally biased region" description="Low complexity" evidence="1">
    <location>
        <begin position="332"/>
        <end position="354"/>
    </location>
</feature>
<dbReference type="SUPFAM" id="SSF81383">
    <property type="entry name" value="F-box domain"/>
    <property type="match status" value="2"/>
</dbReference>
<feature type="region of interest" description="Disordered" evidence="1">
    <location>
        <begin position="306"/>
        <end position="354"/>
    </location>
</feature>
<dbReference type="Proteomes" id="UP000636709">
    <property type="component" value="Unassembled WGS sequence"/>
</dbReference>
<dbReference type="PANTHER" id="PTHR33110">
    <property type="entry name" value="F-BOX/KELCH-REPEAT PROTEIN-RELATED"/>
    <property type="match status" value="1"/>
</dbReference>
<comment type="caution">
    <text evidence="3">The sequence shown here is derived from an EMBL/GenBank/DDBJ whole genome shotgun (WGS) entry which is preliminary data.</text>
</comment>
<proteinExistence type="predicted"/>
<organism evidence="3 4">
    <name type="scientific">Digitaria exilis</name>
    <dbReference type="NCBI Taxonomy" id="1010633"/>
    <lineage>
        <taxon>Eukaryota</taxon>
        <taxon>Viridiplantae</taxon>
        <taxon>Streptophyta</taxon>
        <taxon>Embryophyta</taxon>
        <taxon>Tracheophyta</taxon>
        <taxon>Spermatophyta</taxon>
        <taxon>Magnoliopsida</taxon>
        <taxon>Liliopsida</taxon>
        <taxon>Poales</taxon>
        <taxon>Poaceae</taxon>
        <taxon>PACMAD clade</taxon>
        <taxon>Panicoideae</taxon>
        <taxon>Panicodae</taxon>
        <taxon>Paniceae</taxon>
        <taxon>Anthephorinae</taxon>
        <taxon>Digitaria</taxon>
    </lineage>
</organism>
<evidence type="ECO:0000313" key="4">
    <source>
        <dbReference type="Proteomes" id="UP000636709"/>
    </source>
</evidence>
<feature type="domain" description="F-box" evidence="2">
    <location>
        <begin position="440"/>
        <end position="481"/>
    </location>
</feature>
<dbReference type="Pfam" id="PF00646">
    <property type="entry name" value="F-box"/>
    <property type="match status" value="1"/>
</dbReference>
<evidence type="ECO:0000256" key="1">
    <source>
        <dbReference type="SAM" id="MobiDB-lite"/>
    </source>
</evidence>
<dbReference type="PANTHER" id="PTHR33110:SF111">
    <property type="entry name" value="DUF295 DOMAIN-CONTAINING PROTEIN"/>
    <property type="match status" value="1"/>
</dbReference>
<evidence type="ECO:0000313" key="3">
    <source>
        <dbReference type="EMBL" id="KAF8673236.1"/>
    </source>
</evidence>
<dbReference type="AlphaFoldDB" id="A0A835AUR0"/>
<dbReference type="Pfam" id="PF03478">
    <property type="entry name" value="Beta-prop_KIB1-4"/>
    <property type="match status" value="2"/>
</dbReference>